<dbReference type="Pfam" id="PF13377">
    <property type="entry name" value="Peripla_BP_3"/>
    <property type="match status" value="1"/>
</dbReference>
<dbReference type="CDD" id="cd19975">
    <property type="entry name" value="PBP1_CcpA-like"/>
    <property type="match status" value="1"/>
</dbReference>
<dbReference type="Gene3D" id="1.10.260.40">
    <property type="entry name" value="lambda repressor-like DNA-binding domains"/>
    <property type="match status" value="1"/>
</dbReference>
<dbReference type="Gene3D" id="3.40.50.2300">
    <property type="match status" value="2"/>
</dbReference>
<dbReference type="RefSeq" id="WP_073338289.1">
    <property type="nucleotide sequence ID" value="NZ_FQXM01000009.1"/>
</dbReference>
<name>A0A1M5UYC8_9CLOT</name>
<dbReference type="PANTHER" id="PTHR30146">
    <property type="entry name" value="LACI-RELATED TRANSCRIPTIONAL REPRESSOR"/>
    <property type="match status" value="1"/>
</dbReference>
<dbReference type="InterPro" id="IPR000843">
    <property type="entry name" value="HTH_LacI"/>
</dbReference>
<keyword evidence="3" id="KW-0804">Transcription</keyword>
<reference evidence="5 6" key="1">
    <citation type="submission" date="2016-11" db="EMBL/GenBank/DDBJ databases">
        <authorList>
            <person name="Jaros S."/>
            <person name="Januszkiewicz K."/>
            <person name="Wedrychowicz H."/>
        </authorList>
    </citation>
    <scope>NUCLEOTIDE SEQUENCE [LARGE SCALE GENOMIC DNA]</scope>
    <source>
        <strain evidence="5 6">DSM 8605</strain>
    </source>
</reference>
<dbReference type="STRING" id="1121316.SAMN02745207_01994"/>
<dbReference type="OrthoDB" id="9784962at2"/>
<dbReference type="SMART" id="SM00354">
    <property type="entry name" value="HTH_LACI"/>
    <property type="match status" value="1"/>
</dbReference>
<dbReference type="SUPFAM" id="SSF53822">
    <property type="entry name" value="Periplasmic binding protein-like I"/>
    <property type="match status" value="1"/>
</dbReference>
<sequence>MKITISDVALKAGVSVATVSRVVNNQVGYSEKTKEKVLKVIEELNYTPNAIARGLASNSSSTIGVLVPYIPTNIVSTIIKGLETSASDKGYSIIISNTGIDGERTGKCLGLMSEKRVDGIIIVSEPIHDEYYKILELMNIPAILVSTLSYKYEVPFVKVNDEKAAYDAVQYLISKNHRNIAMISGCEDDLIAGKPRLEGYINALTENNININKRLIKYGDFSYKSGKTCMEELISQERNNFTAVFAASDDMAIGALKAAYYNNIKVPEDVSIMGYDNTQISEMVTPALTVISQPFEEMGKVAASNLIKIIEKSNVVKNTILKHEIIERESVEKLI</sequence>
<evidence type="ECO:0000313" key="5">
    <source>
        <dbReference type="EMBL" id="SHH68001.1"/>
    </source>
</evidence>
<dbReference type="PROSITE" id="PS50932">
    <property type="entry name" value="HTH_LACI_2"/>
    <property type="match status" value="1"/>
</dbReference>
<dbReference type="GO" id="GO:0000976">
    <property type="term" value="F:transcription cis-regulatory region binding"/>
    <property type="evidence" value="ECO:0007669"/>
    <property type="project" value="TreeGrafter"/>
</dbReference>
<dbReference type="InterPro" id="IPR046335">
    <property type="entry name" value="LacI/GalR-like_sensor"/>
</dbReference>
<evidence type="ECO:0000256" key="2">
    <source>
        <dbReference type="ARBA" id="ARBA00023125"/>
    </source>
</evidence>
<dbReference type="PANTHER" id="PTHR30146:SF109">
    <property type="entry name" value="HTH-TYPE TRANSCRIPTIONAL REGULATOR GALS"/>
    <property type="match status" value="1"/>
</dbReference>
<proteinExistence type="predicted"/>
<feature type="domain" description="HTH lacI-type" evidence="4">
    <location>
        <begin position="3"/>
        <end position="57"/>
    </location>
</feature>
<dbReference type="PRINTS" id="PR00036">
    <property type="entry name" value="HTHLACI"/>
</dbReference>
<organism evidence="5 6">
    <name type="scientific">Clostridium grantii DSM 8605</name>
    <dbReference type="NCBI Taxonomy" id="1121316"/>
    <lineage>
        <taxon>Bacteria</taxon>
        <taxon>Bacillati</taxon>
        <taxon>Bacillota</taxon>
        <taxon>Clostridia</taxon>
        <taxon>Eubacteriales</taxon>
        <taxon>Clostridiaceae</taxon>
        <taxon>Clostridium</taxon>
    </lineage>
</organism>
<dbReference type="Proteomes" id="UP000184447">
    <property type="component" value="Unassembled WGS sequence"/>
</dbReference>
<dbReference type="GO" id="GO:0003700">
    <property type="term" value="F:DNA-binding transcription factor activity"/>
    <property type="evidence" value="ECO:0007669"/>
    <property type="project" value="TreeGrafter"/>
</dbReference>
<evidence type="ECO:0000256" key="3">
    <source>
        <dbReference type="ARBA" id="ARBA00023163"/>
    </source>
</evidence>
<protein>
    <submittedName>
        <fullName evidence="5">Transcriptional regulator, LacI family</fullName>
    </submittedName>
</protein>
<dbReference type="InterPro" id="IPR028082">
    <property type="entry name" value="Peripla_BP_I"/>
</dbReference>
<dbReference type="PROSITE" id="PS00356">
    <property type="entry name" value="HTH_LACI_1"/>
    <property type="match status" value="1"/>
</dbReference>
<dbReference type="EMBL" id="FQXM01000009">
    <property type="protein sequence ID" value="SHH68001.1"/>
    <property type="molecule type" value="Genomic_DNA"/>
</dbReference>
<evidence type="ECO:0000259" key="4">
    <source>
        <dbReference type="PROSITE" id="PS50932"/>
    </source>
</evidence>
<evidence type="ECO:0000256" key="1">
    <source>
        <dbReference type="ARBA" id="ARBA00023015"/>
    </source>
</evidence>
<dbReference type="CDD" id="cd01392">
    <property type="entry name" value="HTH_LacI"/>
    <property type="match status" value="1"/>
</dbReference>
<dbReference type="InterPro" id="IPR010982">
    <property type="entry name" value="Lambda_DNA-bd_dom_sf"/>
</dbReference>
<dbReference type="AlphaFoldDB" id="A0A1M5UYC8"/>
<keyword evidence="2" id="KW-0238">DNA-binding</keyword>
<accession>A0A1M5UYC8</accession>
<keyword evidence="1" id="KW-0805">Transcription regulation</keyword>
<evidence type="ECO:0000313" key="6">
    <source>
        <dbReference type="Proteomes" id="UP000184447"/>
    </source>
</evidence>
<keyword evidence="6" id="KW-1185">Reference proteome</keyword>
<dbReference type="SUPFAM" id="SSF47413">
    <property type="entry name" value="lambda repressor-like DNA-binding domains"/>
    <property type="match status" value="1"/>
</dbReference>
<dbReference type="Pfam" id="PF00356">
    <property type="entry name" value="LacI"/>
    <property type="match status" value="1"/>
</dbReference>
<gene>
    <name evidence="5" type="ORF">SAMN02745207_01994</name>
</gene>